<evidence type="ECO:0000313" key="3">
    <source>
        <dbReference type="Proteomes" id="UP000699462"/>
    </source>
</evidence>
<dbReference type="AlphaFoldDB" id="A0A8T0DL50"/>
<evidence type="ECO:0000313" key="2">
    <source>
        <dbReference type="EMBL" id="KAF8568350.1"/>
    </source>
</evidence>
<protein>
    <submittedName>
        <fullName evidence="2">Uncharacterized protein</fullName>
    </submittedName>
</protein>
<dbReference type="OrthoDB" id="6270252at2759"/>
<dbReference type="Proteomes" id="UP000699462">
    <property type="component" value="Unassembled WGS sequence"/>
</dbReference>
<evidence type="ECO:0000256" key="1">
    <source>
        <dbReference type="SAM" id="MobiDB-lite"/>
    </source>
</evidence>
<dbReference type="EMBL" id="JTDF01002868">
    <property type="protein sequence ID" value="KAF8568350.1"/>
    <property type="molecule type" value="Genomic_DNA"/>
</dbReference>
<organism evidence="2 3">
    <name type="scientific">Paragonimus westermani</name>
    <dbReference type="NCBI Taxonomy" id="34504"/>
    <lineage>
        <taxon>Eukaryota</taxon>
        <taxon>Metazoa</taxon>
        <taxon>Spiralia</taxon>
        <taxon>Lophotrochozoa</taxon>
        <taxon>Platyhelminthes</taxon>
        <taxon>Trematoda</taxon>
        <taxon>Digenea</taxon>
        <taxon>Plagiorchiida</taxon>
        <taxon>Troglotremata</taxon>
        <taxon>Troglotrematidae</taxon>
        <taxon>Paragonimus</taxon>
    </lineage>
</organism>
<feature type="region of interest" description="Disordered" evidence="1">
    <location>
        <begin position="282"/>
        <end position="301"/>
    </location>
</feature>
<reference evidence="2 3" key="1">
    <citation type="submission" date="2019-07" db="EMBL/GenBank/DDBJ databases">
        <title>Annotation for the trematode Paragonimus westermani.</title>
        <authorList>
            <person name="Choi Y.-J."/>
        </authorList>
    </citation>
    <scope>NUCLEOTIDE SEQUENCE [LARGE SCALE GENOMIC DNA]</scope>
    <source>
        <strain evidence="2">180907_Pwestermani</strain>
    </source>
</reference>
<proteinExistence type="predicted"/>
<feature type="compositionally biased region" description="Basic and acidic residues" evidence="1">
    <location>
        <begin position="288"/>
        <end position="298"/>
    </location>
</feature>
<gene>
    <name evidence="2" type="ORF">P879_07670</name>
</gene>
<sequence length="459" mass="50716">MYLNLDTITSLIPAWIAAINDDLIKLVRKSTVDDTNTSSHPASPYSRAELKAVLSPSFPPRLSSIETSASGSTRELHFRCALSSQDVFLQLSVTKPPPSPNKDDHREPVETEELFVVHLHQVSCRIQLICAVLEGGYVLLCWKLVSPLLTQRLSLLDVDRKPVTHLNSVDVRWIKDTIYLGIQSAVTRIVVNPLCLTPVQHNLSTRQWPVTIPTQSVASTNSIHTPVGHTPATYSVSPVLDNAMLIRVMYAILLEPTQPDAVNSLIRHQLLRCRIQRSSLTSMGSVSKDSDEADKQKQNTDTLLDDNLLMITEGVRLESKSWSAEPQSNSLGNRPISVSSQASGMGATSYMAIWNQEAFIPLEKITSDLLHVILFTEPDSSAADQSTASQLCGHAILPLPKLDEIQSKSQHVLLIDFHSGQSLTDNWRCSPPVRSDARAKFMLILRVCQFVLVHLVCSG</sequence>
<name>A0A8T0DL50_9TREM</name>
<accession>A0A8T0DL50</accession>
<keyword evidence="3" id="KW-1185">Reference proteome</keyword>
<comment type="caution">
    <text evidence="2">The sequence shown here is derived from an EMBL/GenBank/DDBJ whole genome shotgun (WGS) entry which is preliminary data.</text>
</comment>